<gene>
    <name evidence="2" type="ORF">CM83_23243</name>
    <name evidence="3" type="ORF">g.95453</name>
</gene>
<dbReference type="EMBL" id="GDHC01015882">
    <property type="protein sequence ID" value="JAQ02747.1"/>
    <property type="molecule type" value="Transcribed_RNA"/>
</dbReference>
<feature type="region of interest" description="Disordered" evidence="1">
    <location>
        <begin position="1"/>
        <end position="35"/>
    </location>
</feature>
<sequence length="102" mass="10792">TTTTTTSNLNSATACVSHEGSKTTNSDLDKSKPRLPLSSLIPNNLVTKPNANGSELLLSMNTLTTRPSTTSPSQSSSVATQGVLGHYRGNLQQEHADEQHQS</sequence>
<proteinExistence type="predicted"/>
<feature type="non-terminal residue" evidence="2">
    <location>
        <position position="1"/>
    </location>
</feature>
<reference evidence="2" key="1">
    <citation type="journal article" date="2014" name="PLoS ONE">
        <title>Transcriptome-Based Identification of ABC Transporters in the Western Tarnished Plant Bug Lygus hesperus.</title>
        <authorList>
            <person name="Hull J.J."/>
            <person name="Chaney K."/>
            <person name="Geib S.M."/>
            <person name="Fabrick J.A."/>
            <person name="Brent C.S."/>
            <person name="Walsh D."/>
            <person name="Lavine L.C."/>
        </authorList>
    </citation>
    <scope>NUCLEOTIDE SEQUENCE</scope>
</reference>
<evidence type="ECO:0000313" key="3">
    <source>
        <dbReference type="EMBL" id="JAQ02747.1"/>
    </source>
</evidence>
<feature type="compositionally biased region" description="Low complexity" evidence="1">
    <location>
        <begin position="63"/>
        <end position="80"/>
    </location>
</feature>
<reference evidence="3" key="3">
    <citation type="journal article" date="2016" name="Gigascience">
        <title>De novo construction of an expanded transcriptome assembly for the western tarnished plant bug, Lygus hesperus.</title>
        <authorList>
            <person name="Tassone E.E."/>
            <person name="Geib S.M."/>
            <person name="Hall B."/>
            <person name="Fabrick J.A."/>
            <person name="Brent C.S."/>
            <person name="Hull J.J."/>
        </authorList>
    </citation>
    <scope>NUCLEOTIDE SEQUENCE</scope>
</reference>
<name>A0A0A9X716_LYGHE</name>
<feature type="region of interest" description="Disordered" evidence="1">
    <location>
        <begin position="63"/>
        <end position="102"/>
    </location>
</feature>
<dbReference type="AlphaFoldDB" id="A0A0A9X716"/>
<evidence type="ECO:0000313" key="2">
    <source>
        <dbReference type="EMBL" id="JAG12880.1"/>
    </source>
</evidence>
<reference evidence="2" key="2">
    <citation type="submission" date="2014-07" db="EMBL/GenBank/DDBJ databases">
        <authorList>
            <person name="Hull J."/>
        </authorList>
    </citation>
    <scope>NUCLEOTIDE SEQUENCE</scope>
</reference>
<dbReference type="EMBL" id="GBHO01030724">
    <property type="protein sequence ID" value="JAG12880.1"/>
    <property type="molecule type" value="Transcribed_RNA"/>
</dbReference>
<protein>
    <submittedName>
        <fullName evidence="2">Uncharacterized protein</fullName>
    </submittedName>
</protein>
<accession>A0A0A9X716</accession>
<organism evidence="2">
    <name type="scientific">Lygus hesperus</name>
    <name type="common">Western plant bug</name>
    <dbReference type="NCBI Taxonomy" id="30085"/>
    <lineage>
        <taxon>Eukaryota</taxon>
        <taxon>Metazoa</taxon>
        <taxon>Ecdysozoa</taxon>
        <taxon>Arthropoda</taxon>
        <taxon>Hexapoda</taxon>
        <taxon>Insecta</taxon>
        <taxon>Pterygota</taxon>
        <taxon>Neoptera</taxon>
        <taxon>Paraneoptera</taxon>
        <taxon>Hemiptera</taxon>
        <taxon>Heteroptera</taxon>
        <taxon>Panheteroptera</taxon>
        <taxon>Cimicomorpha</taxon>
        <taxon>Miridae</taxon>
        <taxon>Mirini</taxon>
        <taxon>Lygus</taxon>
    </lineage>
</organism>
<evidence type="ECO:0000256" key="1">
    <source>
        <dbReference type="SAM" id="MobiDB-lite"/>
    </source>
</evidence>